<dbReference type="AlphaFoldDB" id="A0A160PS43"/>
<dbReference type="RefSeq" id="WP_096457039.1">
    <property type="nucleotide sequence ID" value="NZ_AP017369.1"/>
</dbReference>
<proteinExistence type="predicted"/>
<evidence type="ECO:0000313" key="2">
    <source>
        <dbReference type="EMBL" id="BAU96504.1"/>
    </source>
</evidence>
<evidence type="ECO:0000259" key="1">
    <source>
        <dbReference type="Pfam" id="PF18726"/>
    </source>
</evidence>
<dbReference type="Proteomes" id="UP000218244">
    <property type="component" value="Chromosome"/>
</dbReference>
<reference evidence="2 3" key="1">
    <citation type="submission" date="2016-02" db="EMBL/GenBank/DDBJ databases">
        <title>Corynebacterium glutamicum N24 whole genome sequencing project.</title>
        <authorList>
            <person name="Matsutani M."/>
            <person name="Nangtapong N."/>
            <person name="Yakushi T."/>
            <person name="Matsushita K."/>
        </authorList>
    </citation>
    <scope>NUCLEOTIDE SEQUENCE [LARGE SCALE GENOMIC DNA]</scope>
    <source>
        <strain evidence="2 3">N24</strain>
    </source>
</reference>
<name>A0A160PS43_9CORY</name>
<evidence type="ECO:0000313" key="3">
    <source>
        <dbReference type="Proteomes" id="UP000218244"/>
    </source>
</evidence>
<keyword evidence="3" id="KW-1185">Reference proteome</keyword>
<dbReference type="InterPro" id="IPR040891">
    <property type="entry name" value="HEPN_SAV_6107"/>
</dbReference>
<feature type="domain" description="SAV-6107-like HEPN" evidence="1">
    <location>
        <begin position="48"/>
        <end position="129"/>
    </location>
</feature>
<sequence length="141" mass="15249">MGDVISATTRFERQGGKRAQFLSKANILLEQAHSYRGEGDLLLALEMSYQSALRTAGAVVAGSAVAARKRKPKSAWDQLHMVGEEAAAWADELSQFSMIRSRANSGLQISLTPAQLDQFMSRVAQFLEEAQQGFGSSVDAA</sequence>
<dbReference type="Pfam" id="PF18726">
    <property type="entry name" value="HEPN_SAV_6107"/>
    <property type="match status" value="1"/>
</dbReference>
<dbReference type="KEGG" id="csur:N24_2242"/>
<dbReference type="EMBL" id="AP017369">
    <property type="protein sequence ID" value="BAU96504.1"/>
    <property type="molecule type" value="Genomic_DNA"/>
</dbReference>
<protein>
    <recommendedName>
        <fullName evidence="1">SAV-6107-like HEPN domain-containing protein</fullName>
    </recommendedName>
</protein>
<accession>A0A160PS43</accession>
<gene>
    <name evidence="2" type="ORF">N24_2242</name>
</gene>
<organism evidence="2 3">
    <name type="scientific">Corynebacterium suranareeae</name>
    <dbReference type="NCBI Taxonomy" id="2506452"/>
    <lineage>
        <taxon>Bacteria</taxon>
        <taxon>Bacillati</taxon>
        <taxon>Actinomycetota</taxon>
        <taxon>Actinomycetes</taxon>
        <taxon>Mycobacteriales</taxon>
        <taxon>Corynebacteriaceae</taxon>
        <taxon>Corynebacterium</taxon>
    </lineage>
</organism>